<comment type="caution">
    <text evidence="5">The sequence shown here is derived from an EMBL/GenBank/DDBJ whole genome shotgun (WGS) entry which is preliminary data.</text>
</comment>
<dbReference type="RefSeq" id="WP_013112018.1">
    <property type="nucleotide sequence ID" value="NZ_LYDR01000055.1"/>
</dbReference>
<dbReference type="EMBL" id="LYDR01000055">
    <property type="protein sequence ID" value="ODA33363.1"/>
    <property type="molecule type" value="Genomic_DNA"/>
</dbReference>
<dbReference type="Pfam" id="PF01022">
    <property type="entry name" value="HTH_5"/>
    <property type="match status" value="1"/>
</dbReference>
<dbReference type="InterPro" id="IPR051011">
    <property type="entry name" value="Metal_resp_trans_reg"/>
</dbReference>
<dbReference type="PROSITE" id="PS50987">
    <property type="entry name" value="HTH_ARSR_2"/>
    <property type="match status" value="1"/>
</dbReference>
<dbReference type="NCBIfam" id="NF033788">
    <property type="entry name" value="HTH_metalloreg"/>
    <property type="match status" value="1"/>
</dbReference>
<dbReference type="Gene3D" id="1.10.10.10">
    <property type="entry name" value="Winged helix-like DNA-binding domain superfamily/Winged helix DNA-binding domain"/>
    <property type="match status" value="1"/>
</dbReference>
<dbReference type="GO" id="GO:0003700">
    <property type="term" value="F:DNA-binding transcription factor activity"/>
    <property type="evidence" value="ECO:0007669"/>
    <property type="project" value="InterPro"/>
</dbReference>
<keyword evidence="3" id="KW-0804">Transcription</keyword>
<evidence type="ECO:0000313" key="6">
    <source>
        <dbReference type="Proteomes" id="UP000094828"/>
    </source>
</evidence>
<sequence length="118" mass="13639">MLESLRQFKAGIFQALGHPTRVAVVEFLSHGEMSVGVLCEKIGVEQANISQHLAILRNKHIVETRRDGNQIFYRLRDPLLGEVLEKMREYFFAHLGEVMEMMQEEKKGAKKSEQKARR</sequence>
<keyword evidence="6" id="KW-1185">Reference proteome</keyword>
<accession>A0A1C3EJG4</accession>
<gene>
    <name evidence="5" type="ORF">A6X21_18895</name>
</gene>
<dbReference type="InterPro" id="IPR001845">
    <property type="entry name" value="HTH_ArsR_DNA-bd_dom"/>
</dbReference>
<evidence type="ECO:0000259" key="4">
    <source>
        <dbReference type="PROSITE" id="PS50987"/>
    </source>
</evidence>
<organism evidence="5 6">
    <name type="scientific">Planctopirus hydrillae</name>
    <dbReference type="NCBI Taxonomy" id="1841610"/>
    <lineage>
        <taxon>Bacteria</taxon>
        <taxon>Pseudomonadati</taxon>
        <taxon>Planctomycetota</taxon>
        <taxon>Planctomycetia</taxon>
        <taxon>Planctomycetales</taxon>
        <taxon>Planctomycetaceae</taxon>
        <taxon>Planctopirus</taxon>
    </lineage>
</organism>
<dbReference type="CDD" id="cd00090">
    <property type="entry name" value="HTH_ARSR"/>
    <property type="match status" value="1"/>
</dbReference>
<feature type="domain" description="HTH arsR-type" evidence="4">
    <location>
        <begin position="1"/>
        <end position="95"/>
    </location>
</feature>
<dbReference type="GO" id="GO:0003677">
    <property type="term" value="F:DNA binding"/>
    <property type="evidence" value="ECO:0007669"/>
    <property type="project" value="UniProtKB-KW"/>
</dbReference>
<dbReference type="OrthoDB" id="274095at2"/>
<dbReference type="InterPro" id="IPR036390">
    <property type="entry name" value="WH_DNA-bd_sf"/>
</dbReference>
<keyword evidence="1" id="KW-0805">Transcription regulation</keyword>
<evidence type="ECO:0000256" key="1">
    <source>
        <dbReference type="ARBA" id="ARBA00023015"/>
    </source>
</evidence>
<protein>
    <submittedName>
        <fullName evidence="5">Transcriptional regulator</fullName>
    </submittedName>
</protein>
<dbReference type="Proteomes" id="UP000094828">
    <property type="component" value="Unassembled WGS sequence"/>
</dbReference>
<evidence type="ECO:0000256" key="2">
    <source>
        <dbReference type="ARBA" id="ARBA00023125"/>
    </source>
</evidence>
<dbReference type="PRINTS" id="PR00778">
    <property type="entry name" value="HTHARSR"/>
</dbReference>
<dbReference type="SUPFAM" id="SSF46785">
    <property type="entry name" value="Winged helix' DNA-binding domain"/>
    <property type="match status" value="1"/>
</dbReference>
<dbReference type="AlphaFoldDB" id="A0A1C3EJG4"/>
<evidence type="ECO:0000256" key="3">
    <source>
        <dbReference type="ARBA" id="ARBA00023163"/>
    </source>
</evidence>
<name>A0A1C3EJG4_9PLAN</name>
<evidence type="ECO:0000313" key="5">
    <source>
        <dbReference type="EMBL" id="ODA33363.1"/>
    </source>
</evidence>
<dbReference type="PANTHER" id="PTHR43132">
    <property type="entry name" value="ARSENICAL RESISTANCE OPERON REPRESSOR ARSR-RELATED"/>
    <property type="match status" value="1"/>
</dbReference>
<dbReference type="SMART" id="SM00418">
    <property type="entry name" value="HTH_ARSR"/>
    <property type="match status" value="1"/>
</dbReference>
<dbReference type="InterPro" id="IPR011991">
    <property type="entry name" value="ArsR-like_HTH"/>
</dbReference>
<keyword evidence="2" id="KW-0238">DNA-binding</keyword>
<proteinExistence type="predicted"/>
<dbReference type="STRING" id="1841610.A6X21_18895"/>
<dbReference type="PANTHER" id="PTHR43132:SF2">
    <property type="entry name" value="ARSENICAL RESISTANCE OPERON REPRESSOR ARSR-RELATED"/>
    <property type="match status" value="1"/>
</dbReference>
<dbReference type="InterPro" id="IPR036388">
    <property type="entry name" value="WH-like_DNA-bd_sf"/>
</dbReference>
<reference evidence="5 6" key="1">
    <citation type="submission" date="2016-05" db="EMBL/GenBank/DDBJ databases">
        <title>Genomic and physiological characterization of Planctopirus sp. isolated from fresh water lake.</title>
        <authorList>
            <person name="Subhash Y."/>
            <person name="Ramana C."/>
        </authorList>
    </citation>
    <scope>NUCLEOTIDE SEQUENCE [LARGE SCALE GENOMIC DNA]</scope>
    <source>
        <strain evidence="5 6">JC280</strain>
    </source>
</reference>